<dbReference type="Pfam" id="PF01979">
    <property type="entry name" value="Amidohydro_1"/>
    <property type="match status" value="1"/>
</dbReference>
<sequence>MLLAGKVGLVCEGELKFVPSGLGVADGKLSLPDTDHDGETWILPGMVDVHCHLGMEGVRPLSRQDTLIQGAADRDSGVLAIRDCGAVRDNGWVKSESSMPRLIRCGRHVAKYKRYIKGLPVDVDNQADLPAMLAFQASRSDGWVKLVADWIDRSYGAQATLRPLWHPEVLKEAIAAAHEAGARVTVHSFSHEAITPLLEAGVDCIEHGTGMDTDQMQEAASRGIAVTPTLCQVGQFLNFAEPGRRKYPAYYRQMETMHRRRYEQVSQMVEAGIQIMVGTDTSARPLHGGIGQELAELRKAGLPAEQLVAAATWRTRQFLGLDNLTPGASADFLVYRKNPLANPEVLAEPSQIYLRGRRYK</sequence>
<dbReference type="GO" id="GO:0016810">
    <property type="term" value="F:hydrolase activity, acting on carbon-nitrogen (but not peptide) bonds"/>
    <property type="evidence" value="ECO:0007669"/>
    <property type="project" value="InterPro"/>
</dbReference>
<dbReference type="STRING" id="33007.HMPREF3198_01829"/>
<dbReference type="AlphaFoldDB" id="A0A2I1IK96"/>
<keyword evidence="2" id="KW-0378">Hydrolase</keyword>
<comment type="caution">
    <text evidence="2">The sequence shown here is derived from an EMBL/GenBank/DDBJ whole genome shotgun (WGS) entry which is preliminary data.</text>
</comment>
<dbReference type="Gene3D" id="2.30.40.10">
    <property type="entry name" value="Urease, subunit C, domain 1"/>
    <property type="match status" value="1"/>
</dbReference>
<accession>A0A2I1IK96</accession>
<dbReference type="RefSeq" id="WP_024331580.1">
    <property type="nucleotide sequence ID" value="NZ_JASOXK010000004.1"/>
</dbReference>
<evidence type="ECO:0000313" key="2">
    <source>
        <dbReference type="EMBL" id="PKY71546.1"/>
    </source>
</evidence>
<dbReference type="GeneID" id="35867186"/>
<evidence type="ECO:0000313" key="3">
    <source>
        <dbReference type="Proteomes" id="UP000235122"/>
    </source>
</evidence>
<dbReference type="PANTHER" id="PTHR43135:SF4">
    <property type="entry name" value="AMIDOHYDROLASE-RELATED DOMAIN-CONTAINING PROTEIN"/>
    <property type="match status" value="1"/>
</dbReference>
<dbReference type="SUPFAM" id="SSF51556">
    <property type="entry name" value="Metallo-dependent hydrolases"/>
    <property type="match status" value="1"/>
</dbReference>
<organism evidence="2 3">
    <name type="scientific">Winkia neuii</name>
    <dbReference type="NCBI Taxonomy" id="33007"/>
    <lineage>
        <taxon>Bacteria</taxon>
        <taxon>Bacillati</taxon>
        <taxon>Actinomycetota</taxon>
        <taxon>Actinomycetes</taxon>
        <taxon>Actinomycetales</taxon>
        <taxon>Actinomycetaceae</taxon>
        <taxon>Winkia</taxon>
    </lineage>
</organism>
<dbReference type="InterPro" id="IPR006680">
    <property type="entry name" value="Amidohydro-rel"/>
</dbReference>
<keyword evidence="3" id="KW-1185">Reference proteome</keyword>
<dbReference type="PANTHER" id="PTHR43135">
    <property type="entry name" value="ALPHA-D-RIBOSE 1-METHYLPHOSPHONATE 5-TRIPHOSPHATE DIPHOSPHATASE"/>
    <property type="match status" value="1"/>
</dbReference>
<dbReference type="Gene3D" id="3.20.20.140">
    <property type="entry name" value="Metal-dependent hydrolases"/>
    <property type="match status" value="1"/>
</dbReference>
<feature type="domain" description="Amidohydrolase-related" evidence="1">
    <location>
        <begin position="41"/>
        <end position="348"/>
    </location>
</feature>
<dbReference type="InterPro" id="IPR011059">
    <property type="entry name" value="Metal-dep_hydrolase_composite"/>
</dbReference>
<protein>
    <submittedName>
        <fullName evidence="2">Amidohydrolase</fullName>
    </submittedName>
</protein>
<dbReference type="EMBL" id="PKKO01000006">
    <property type="protein sequence ID" value="PKY71546.1"/>
    <property type="molecule type" value="Genomic_DNA"/>
</dbReference>
<name>A0A2I1IK96_9ACTO</name>
<dbReference type="InterPro" id="IPR051781">
    <property type="entry name" value="Metallo-dep_Hydrolase"/>
</dbReference>
<dbReference type="Proteomes" id="UP000235122">
    <property type="component" value="Unassembled WGS sequence"/>
</dbReference>
<gene>
    <name evidence="2" type="ORF">CYJ19_10015</name>
</gene>
<evidence type="ECO:0000259" key="1">
    <source>
        <dbReference type="Pfam" id="PF01979"/>
    </source>
</evidence>
<reference evidence="2 3" key="1">
    <citation type="submission" date="2017-12" db="EMBL/GenBank/DDBJ databases">
        <title>Phylogenetic diversity of female urinary microbiome.</title>
        <authorList>
            <person name="Thomas-White K."/>
            <person name="Wolfe A.J."/>
        </authorList>
    </citation>
    <scope>NUCLEOTIDE SEQUENCE [LARGE SCALE GENOMIC DNA]</scope>
    <source>
        <strain evidence="2 3">UMB0402</strain>
    </source>
</reference>
<proteinExistence type="predicted"/>
<dbReference type="InterPro" id="IPR032466">
    <property type="entry name" value="Metal_Hydrolase"/>
</dbReference>